<name>A0A2K9LSQ7_9VIRU</name>
<dbReference type="GO" id="GO:0003723">
    <property type="term" value="F:RNA binding"/>
    <property type="evidence" value="ECO:0007669"/>
    <property type="project" value="InterPro"/>
</dbReference>
<protein>
    <recommendedName>
        <fullName evidence="15">ATP-dependent helicase Rep</fullName>
    </recommendedName>
    <alternativeName>
        <fullName evidence="16">RepP</fullName>
    </alternativeName>
</protein>
<keyword evidence="7" id="KW-0540">Nuclease</keyword>
<dbReference type="GO" id="GO:0000166">
    <property type="term" value="F:nucleotide binding"/>
    <property type="evidence" value="ECO:0007669"/>
    <property type="project" value="UniProtKB-KW"/>
</dbReference>
<dbReference type="PROSITE" id="PS52020">
    <property type="entry name" value="CRESS_DNA_REP"/>
    <property type="match status" value="1"/>
</dbReference>
<reference evidence="19" key="1">
    <citation type="submission" date="2017-01" db="EMBL/GenBank/DDBJ databases">
        <title>High-throughput sequencing uncovers low homogeneity in the biogeography of single-stranded DNA viruses.</title>
        <authorList>
            <person name="Pearson V.M."/>
            <person name="Rokyta D.R."/>
        </authorList>
    </citation>
    <scope>NUCLEOTIDE SEQUENCE</scope>
</reference>
<comment type="cofactor">
    <cofactor evidence="1">
        <name>Mn(2+)</name>
        <dbReference type="ChEBI" id="CHEBI:29035"/>
    </cofactor>
</comment>
<dbReference type="InterPro" id="IPR049912">
    <property type="entry name" value="CRESS_DNA_REP"/>
</dbReference>
<dbReference type="GO" id="GO:0003677">
    <property type="term" value="F:DNA binding"/>
    <property type="evidence" value="ECO:0007669"/>
    <property type="project" value="UniProtKB-KW"/>
</dbReference>
<keyword evidence="14" id="KW-0511">Multifunctional enzyme</keyword>
<evidence type="ECO:0000256" key="2">
    <source>
        <dbReference type="ARBA" id="ARBA00004147"/>
    </source>
</evidence>
<evidence type="ECO:0000256" key="4">
    <source>
        <dbReference type="ARBA" id="ARBA00022679"/>
    </source>
</evidence>
<evidence type="ECO:0000256" key="6">
    <source>
        <dbReference type="ARBA" id="ARBA00022705"/>
    </source>
</evidence>
<keyword evidence="8" id="KW-0479">Metal-binding</keyword>
<keyword evidence="4" id="KW-0808">Transferase</keyword>
<accession>A0A2K9LSQ7</accession>
<proteinExistence type="inferred from homology"/>
<keyword evidence="6" id="KW-0235">DNA replication</keyword>
<evidence type="ECO:0000256" key="14">
    <source>
        <dbReference type="ARBA" id="ARBA00023268"/>
    </source>
</evidence>
<keyword evidence="9" id="KW-0547">Nucleotide-binding</keyword>
<organism evidence="19">
    <name type="scientific">uncultured virus</name>
    <dbReference type="NCBI Taxonomy" id="340016"/>
    <lineage>
        <taxon>Viruses</taxon>
        <taxon>environmental samples</taxon>
    </lineage>
</organism>
<evidence type="ECO:0000256" key="15">
    <source>
        <dbReference type="ARBA" id="ARBA00030754"/>
    </source>
</evidence>
<evidence type="ECO:0000256" key="1">
    <source>
        <dbReference type="ARBA" id="ARBA00001936"/>
    </source>
</evidence>
<evidence type="ECO:0000256" key="10">
    <source>
        <dbReference type="ARBA" id="ARBA00022759"/>
    </source>
</evidence>
<dbReference type="InterPro" id="IPR000605">
    <property type="entry name" value="Helicase_SF3_ssDNA/RNA_vir"/>
</dbReference>
<comment type="subcellular location">
    <subcellularLocation>
        <location evidence="2">Host nucleus</location>
    </subcellularLocation>
</comment>
<evidence type="ECO:0000259" key="18">
    <source>
        <dbReference type="PROSITE" id="PS52020"/>
    </source>
</evidence>
<dbReference type="GO" id="GO:0016779">
    <property type="term" value="F:nucleotidyltransferase activity"/>
    <property type="evidence" value="ECO:0007669"/>
    <property type="project" value="UniProtKB-KW"/>
</dbReference>
<keyword evidence="12" id="KW-0190">Covalent protein-DNA linkage</keyword>
<dbReference type="GO" id="GO:0016787">
    <property type="term" value="F:hydrolase activity"/>
    <property type="evidence" value="ECO:0007669"/>
    <property type="project" value="UniProtKB-KW"/>
</dbReference>
<evidence type="ECO:0000256" key="8">
    <source>
        <dbReference type="ARBA" id="ARBA00022723"/>
    </source>
</evidence>
<evidence type="ECO:0000256" key="7">
    <source>
        <dbReference type="ARBA" id="ARBA00022722"/>
    </source>
</evidence>
<evidence type="ECO:0000256" key="16">
    <source>
        <dbReference type="ARBA" id="ARBA00032243"/>
    </source>
</evidence>
<keyword evidence="5" id="KW-0548">Nucleotidyltransferase</keyword>
<evidence type="ECO:0000256" key="5">
    <source>
        <dbReference type="ARBA" id="ARBA00022695"/>
    </source>
</evidence>
<keyword evidence="10" id="KW-0255">Endonuclease</keyword>
<dbReference type="EMBL" id="KY487886">
    <property type="protein sequence ID" value="AUM61840.1"/>
    <property type="molecule type" value="Genomic_DNA"/>
</dbReference>
<dbReference type="GO" id="GO:0046872">
    <property type="term" value="F:metal ion binding"/>
    <property type="evidence" value="ECO:0007669"/>
    <property type="project" value="UniProtKB-KW"/>
</dbReference>
<evidence type="ECO:0000256" key="11">
    <source>
        <dbReference type="ARBA" id="ARBA00022801"/>
    </source>
</evidence>
<evidence type="ECO:0000256" key="3">
    <source>
        <dbReference type="ARBA" id="ARBA00008545"/>
    </source>
</evidence>
<dbReference type="Pfam" id="PF00910">
    <property type="entry name" value="RNA_helicase"/>
    <property type="match status" value="1"/>
</dbReference>
<evidence type="ECO:0000313" key="19">
    <source>
        <dbReference type="EMBL" id="AUM61840.1"/>
    </source>
</evidence>
<dbReference type="GO" id="GO:0006260">
    <property type="term" value="P:DNA replication"/>
    <property type="evidence" value="ECO:0007669"/>
    <property type="project" value="UniProtKB-KW"/>
</dbReference>
<comment type="catalytic activity">
    <reaction evidence="17">
        <text>ATP + H2O = ADP + phosphate + H(+)</text>
        <dbReference type="Rhea" id="RHEA:13065"/>
        <dbReference type="ChEBI" id="CHEBI:15377"/>
        <dbReference type="ChEBI" id="CHEBI:15378"/>
        <dbReference type="ChEBI" id="CHEBI:30616"/>
        <dbReference type="ChEBI" id="CHEBI:43474"/>
        <dbReference type="ChEBI" id="CHEBI:456216"/>
    </reaction>
</comment>
<gene>
    <name evidence="19" type="primary">Rep</name>
</gene>
<sequence length="356" mass="40323">MDLVAPPAPPAPRPRAQSPEAKHWCFTYNNPTMYPEEMIEELEDLGVTYAVFQLEEGKNGTPHYQGYVAFEKKKRLTAIEHLLRGAGHWEISRGSPTQNREYCTKDDGRIGDFSEIGTLPAGQGARSDLVGLHSALKDGLTQADYANEYFSKFIQYPNLVQNYVVSTIEARDPSKPFSSWLLIGPAGTGKSRLARELGRRIGNGLLFRHSLGKWFDGYRGERTVLLDDFCGSSLSFTQFKCLLDRYPFRVELKGTSCEMAATNFIITTNDDPKTWWQESVTGQHGHSAIFRRLGKILFFVAENQFRVYNSYAQYARDELTPRRDGEIFYVPTPIQEVVYNDQGAQIPEEILQAQVP</sequence>
<dbReference type="InterPro" id="IPR027417">
    <property type="entry name" value="P-loop_NTPase"/>
</dbReference>
<keyword evidence="13" id="KW-0238">DNA-binding</keyword>
<evidence type="ECO:0000256" key="13">
    <source>
        <dbReference type="ARBA" id="ARBA00023125"/>
    </source>
</evidence>
<dbReference type="Gene3D" id="3.40.1310.20">
    <property type="match status" value="1"/>
</dbReference>
<evidence type="ECO:0000256" key="17">
    <source>
        <dbReference type="ARBA" id="ARBA00049360"/>
    </source>
</evidence>
<evidence type="ECO:0000256" key="9">
    <source>
        <dbReference type="ARBA" id="ARBA00022741"/>
    </source>
</evidence>
<evidence type="ECO:0000256" key="12">
    <source>
        <dbReference type="ARBA" id="ARBA00023124"/>
    </source>
</evidence>
<dbReference type="GO" id="GO:0042025">
    <property type="term" value="C:host cell nucleus"/>
    <property type="evidence" value="ECO:0007669"/>
    <property type="project" value="UniProtKB-SubCell"/>
</dbReference>
<dbReference type="GO" id="GO:0004519">
    <property type="term" value="F:endonuclease activity"/>
    <property type="evidence" value="ECO:0007669"/>
    <property type="project" value="UniProtKB-KW"/>
</dbReference>
<keyword evidence="11" id="KW-0378">Hydrolase</keyword>
<feature type="domain" description="CRESS-DNA virus Rep endonuclease" evidence="18">
    <location>
        <begin position="18"/>
        <end position="119"/>
    </location>
</feature>
<comment type="similarity">
    <text evidence="3">Belongs to the nanoviruses/circoviruses replication-associated protein family.</text>
</comment>
<dbReference type="Gene3D" id="3.40.50.300">
    <property type="entry name" value="P-loop containing nucleotide triphosphate hydrolases"/>
    <property type="match status" value="1"/>
</dbReference>
<dbReference type="GO" id="GO:0003724">
    <property type="term" value="F:RNA helicase activity"/>
    <property type="evidence" value="ECO:0007669"/>
    <property type="project" value="InterPro"/>
</dbReference>
<dbReference type="SUPFAM" id="SSF52540">
    <property type="entry name" value="P-loop containing nucleoside triphosphate hydrolases"/>
    <property type="match status" value="1"/>
</dbReference>
<dbReference type="Pfam" id="PF02407">
    <property type="entry name" value="Viral_Rep"/>
    <property type="match status" value="1"/>
</dbReference>